<accession>A0A6J4SQA5</accession>
<organism evidence="2">
    <name type="scientific">uncultured Solirubrobacteraceae bacterium</name>
    <dbReference type="NCBI Taxonomy" id="1162706"/>
    <lineage>
        <taxon>Bacteria</taxon>
        <taxon>Bacillati</taxon>
        <taxon>Actinomycetota</taxon>
        <taxon>Thermoleophilia</taxon>
        <taxon>Solirubrobacterales</taxon>
        <taxon>Solirubrobacteraceae</taxon>
        <taxon>environmental samples</taxon>
    </lineage>
</organism>
<dbReference type="Gene3D" id="1.10.510.10">
    <property type="entry name" value="Transferase(Phosphotransferase) domain 1"/>
    <property type="match status" value="1"/>
</dbReference>
<dbReference type="Pfam" id="PF03881">
    <property type="entry name" value="Fructosamin_kin"/>
    <property type="match status" value="1"/>
</dbReference>
<dbReference type="Gene3D" id="1.20.1270.240">
    <property type="match status" value="1"/>
</dbReference>
<dbReference type="PANTHER" id="PTHR12149:SF8">
    <property type="entry name" value="PROTEIN-RIBULOSAMINE 3-KINASE"/>
    <property type="match status" value="1"/>
</dbReference>
<dbReference type="EMBL" id="CADCVR010000064">
    <property type="protein sequence ID" value="CAA9501056.1"/>
    <property type="molecule type" value="Genomic_DNA"/>
</dbReference>
<dbReference type="AlphaFoldDB" id="A0A6J4SQA5"/>
<keyword evidence="1 2" id="KW-0418">Kinase</keyword>
<dbReference type="GO" id="GO:0016301">
    <property type="term" value="F:kinase activity"/>
    <property type="evidence" value="ECO:0007669"/>
    <property type="project" value="UniProtKB-UniRule"/>
</dbReference>
<gene>
    <name evidence="2" type="ORF">AVDCRST_MAG53-1965</name>
</gene>
<dbReference type="SUPFAM" id="SSF56112">
    <property type="entry name" value="Protein kinase-like (PK-like)"/>
    <property type="match status" value="1"/>
</dbReference>
<dbReference type="PANTHER" id="PTHR12149">
    <property type="entry name" value="FRUCTOSAMINE 3 KINASE-RELATED PROTEIN"/>
    <property type="match status" value="1"/>
</dbReference>
<reference evidence="2" key="1">
    <citation type="submission" date="2020-02" db="EMBL/GenBank/DDBJ databases">
        <authorList>
            <person name="Meier V. D."/>
        </authorList>
    </citation>
    <scope>NUCLEOTIDE SEQUENCE</scope>
    <source>
        <strain evidence="2">AVDCRST_MAG53</strain>
    </source>
</reference>
<dbReference type="PIRSF" id="PIRSF006221">
    <property type="entry name" value="Ketosamine-3-kinase"/>
    <property type="match status" value="1"/>
</dbReference>
<evidence type="ECO:0000313" key="2">
    <source>
        <dbReference type="EMBL" id="CAA9501056.1"/>
    </source>
</evidence>
<dbReference type="Gene3D" id="3.30.200.20">
    <property type="entry name" value="Phosphorylase Kinase, domain 1"/>
    <property type="match status" value="1"/>
</dbReference>
<sequence length="292" mass="30297">MSHAVAGALADALATRVSGLVSVSGGDLNDAFVATLADGRRVFVKTSADVLPGTYRAEAEDLRWLAEPRVIGVPEVLAVVDPEVSGAPGARLLALELIDPGRLGADGELELGRGLAAMHAAGAAAFGASHPMRLGALVVPNDPGDDWPAFYVQQRLEPVARAARDRGALDARGAQTLARVCARVGELAGPPEAPARLHGDLWSGNVLADAGGRPYLVDPAAYGGHREVDLAMLRLFGGPSARCFDAYAEAHPLADGHEERVGLWQLFPLLVHAALFGGGYGPSAVRTAARYA</sequence>
<dbReference type="InterPro" id="IPR011009">
    <property type="entry name" value="Kinase-like_dom_sf"/>
</dbReference>
<dbReference type="InterPro" id="IPR016477">
    <property type="entry name" value="Fructo-/Ketosamine-3-kinase"/>
</dbReference>
<proteinExistence type="inferred from homology"/>
<keyword evidence="1" id="KW-0808">Transferase</keyword>
<name>A0A6J4SQA5_9ACTN</name>
<evidence type="ECO:0000256" key="1">
    <source>
        <dbReference type="PIRNR" id="PIRNR006221"/>
    </source>
</evidence>
<comment type="similarity">
    <text evidence="1">Belongs to the fructosamine kinase family.</text>
</comment>
<protein>
    <submittedName>
        <fullName evidence="2">Ribulosamine/erythrulosamine 3-kinase potentially involved in protein deglycation</fullName>
    </submittedName>
</protein>